<dbReference type="PANTHER" id="PTHR36766">
    <property type="entry name" value="PLANT BROAD-SPECTRUM MILDEW RESISTANCE PROTEIN RPW8"/>
    <property type="match status" value="1"/>
</dbReference>
<gene>
    <name evidence="3" type="ORF">V6N12_024860</name>
</gene>
<comment type="caution">
    <text evidence="3">The sequence shown here is derived from an EMBL/GenBank/DDBJ whole genome shotgun (WGS) entry which is preliminary data.</text>
</comment>
<keyword evidence="4" id="KW-1185">Reference proteome</keyword>
<protein>
    <recommendedName>
        <fullName evidence="2">NB-ARC domain-containing protein</fullName>
    </recommendedName>
</protein>
<dbReference type="InterPro" id="IPR027417">
    <property type="entry name" value="P-loop_NTPase"/>
</dbReference>
<accession>A0ABR2B9T1</accession>
<feature type="domain" description="NB-ARC" evidence="2">
    <location>
        <begin position="12"/>
        <end position="54"/>
    </location>
</feature>
<dbReference type="InterPro" id="IPR042197">
    <property type="entry name" value="Apaf_helical"/>
</dbReference>
<dbReference type="Proteomes" id="UP001472677">
    <property type="component" value="Unassembled WGS sequence"/>
</dbReference>
<evidence type="ECO:0000313" key="4">
    <source>
        <dbReference type="Proteomes" id="UP001472677"/>
    </source>
</evidence>
<dbReference type="PANTHER" id="PTHR36766:SF58">
    <property type="entry name" value="NB-ARC DOMAIN-CONTAINING PROTEIN"/>
    <property type="match status" value="1"/>
</dbReference>
<name>A0ABR2B9T1_9ROSI</name>
<reference evidence="3 4" key="1">
    <citation type="journal article" date="2024" name="G3 (Bethesda)">
        <title>Genome assembly of Hibiscus sabdariffa L. provides insights into metabolisms of medicinal natural products.</title>
        <authorList>
            <person name="Kim T."/>
        </authorList>
    </citation>
    <scope>NUCLEOTIDE SEQUENCE [LARGE SCALE GENOMIC DNA]</scope>
    <source>
        <strain evidence="3">TK-2024</strain>
        <tissue evidence="3">Old leaves</tissue>
    </source>
</reference>
<dbReference type="InterPro" id="IPR002182">
    <property type="entry name" value="NB-ARC"/>
</dbReference>
<keyword evidence="1" id="KW-0611">Plant defense</keyword>
<proteinExistence type="predicted"/>
<evidence type="ECO:0000256" key="1">
    <source>
        <dbReference type="ARBA" id="ARBA00022821"/>
    </source>
</evidence>
<evidence type="ECO:0000259" key="2">
    <source>
        <dbReference type="Pfam" id="PF00931"/>
    </source>
</evidence>
<organism evidence="3 4">
    <name type="scientific">Hibiscus sabdariffa</name>
    <name type="common">roselle</name>
    <dbReference type="NCBI Taxonomy" id="183260"/>
    <lineage>
        <taxon>Eukaryota</taxon>
        <taxon>Viridiplantae</taxon>
        <taxon>Streptophyta</taxon>
        <taxon>Embryophyta</taxon>
        <taxon>Tracheophyta</taxon>
        <taxon>Spermatophyta</taxon>
        <taxon>Magnoliopsida</taxon>
        <taxon>eudicotyledons</taxon>
        <taxon>Gunneridae</taxon>
        <taxon>Pentapetalae</taxon>
        <taxon>rosids</taxon>
        <taxon>malvids</taxon>
        <taxon>Malvales</taxon>
        <taxon>Malvaceae</taxon>
        <taxon>Malvoideae</taxon>
        <taxon>Hibiscus</taxon>
    </lineage>
</organism>
<evidence type="ECO:0000313" key="3">
    <source>
        <dbReference type="EMBL" id="KAK8503688.1"/>
    </source>
</evidence>
<dbReference type="Pfam" id="PF00931">
    <property type="entry name" value="NB-ARC"/>
    <property type="match status" value="1"/>
</dbReference>
<dbReference type="EMBL" id="JBBPBM010000148">
    <property type="protein sequence ID" value="KAK8503688.1"/>
    <property type="molecule type" value="Genomic_DNA"/>
</dbReference>
<dbReference type="Gene3D" id="1.10.8.430">
    <property type="entry name" value="Helical domain of apoptotic protease-activating factors"/>
    <property type="match status" value="1"/>
</dbReference>
<dbReference type="SUPFAM" id="SSF52540">
    <property type="entry name" value="P-loop containing nucleoside triphosphate hydrolases"/>
    <property type="match status" value="1"/>
</dbReference>
<sequence length="120" mass="13428">MMSGRIPQGYDRANCKVLLTTQSLDVCREMMTDKEIKLYVLKAAAAWNLFAQNGGEVIEVPVVSPLASAVARECGGLTIALKTIGKSIRNKRRIELWKHALHRCRIRTLVSNTSRMKSEL</sequence>